<dbReference type="PANTHER" id="PTHR47027">
    <property type="entry name" value="REVERSE TRANSCRIPTASE DOMAIN-CONTAINING PROTEIN"/>
    <property type="match status" value="1"/>
</dbReference>
<dbReference type="EMBL" id="OU898285">
    <property type="protein sequence ID" value="CAG9828634.1"/>
    <property type="molecule type" value="Genomic_DNA"/>
</dbReference>
<sequence>MTNLVLSEKISVSGMHIEETTSYKYLGHEIRIGRDNQTRELSRRIGLTWVAFGKLSYVLKSELPMCLKRKVFNQCVLPVLTYGVETLTLTKKVRNTICVTQRAMKRSIDRCH</sequence>
<proteinExistence type="predicted"/>
<evidence type="ECO:0000313" key="1">
    <source>
        <dbReference type="EMBL" id="CAG9828634.1"/>
    </source>
</evidence>
<organism evidence="1 2">
    <name type="scientific">Diabrotica balteata</name>
    <name type="common">Banded cucumber beetle</name>
    <dbReference type="NCBI Taxonomy" id="107213"/>
    <lineage>
        <taxon>Eukaryota</taxon>
        <taxon>Metazoa</taxon>
        <taxon>Ecdysozoa</taxon>
        <taxon>Arthropoda</taxon>
        <taxon>Hexapoda</taxon>
        <taxon>Insecta</taxon>
        <taxon>Pterygota</taxon>
        <taxon>Neoptera</taxon>
        <taxon>Endopterygota</taxon>
        <taxon>Coleoptera</taxon>
        <taxon>Polyphaga</taxon>
        <taxon>Cucujiformia</taxon>
        <taxon>Chrysomeloidea</taxon>
        <taxon>Chrysomelidae</taxon>
        <taxon>Galerucinae</taxon>
        <taxon>Diabroticina</taxon>
        <taxon>Diabroticites</taxon>
        <taxon>Diabrotica</taxon>
    </lineage>
</organism>
<dbReference type="PANTHER" id="PTHR47027:SF20">
    <property type="entry name" value="REVERSE TRANSCRIPTASE-LIKE PROTEIN WITH RNA-DIRECTED DNA POLYMERASE DOMAIN"/>
    <property type="match status" value="1"/>
</dbReference>
<accession>A0A9N9X871</accession>
<feature type="non-terminal residue" evidence="1">
    <location>
        <position position="112"/>
    </location>
</feature>
<protein>
    <submittedName>
        <fullName evidence="1">Uncharacterized protein</fullName>
    </submittedName>
</protein>
<gene>
    <name evidence="1" type="ORF">DIABBA_LOCUS2540</name>
</gene>
<dbReference type="Proteomes" id="UP001153709">
    <property type="component" value="Chromosome 10"/>
</dbReference>
<name>A0A9N9X871_DIABA</name>
<keyword evidence="2" id="KW-1185">Reference proteome</keyword>
<evidence type="ECO:0000313" key="2">
    <source>
        <dbReference type="Proteomes" id="UP001153709"/>
    </source>
</evidence>
<dbReference type="OrthoDB" id="6773658at2759"/>
<dbReference type="AlphaFoldDB" id="A0A9N9X871"/>
<reference evidence="1" key="1">
    <citation type="submission" date="2022-01" db="EMBL/GenBank/DDBJ databases">
        <authorList>
            <person name="King R."/>
        </authorList>
    </citation>
    <scope>NUCLEOTIDE SEQUENCE</scope>
</reference>